<evidence type="ECO:0000313" key="1">
    <source>
        <dbReference type="EMBL" id="HIW82517.1"/>
    </source>
</evidence>
<reference evidence="1" key="2">
    <citation type="submission" date="2021-04" db="EMBL/GenBank/DDBJ databases">
        <authorList>
            <person name="Gilroy R."/>
        </authorList>
    </citation>
    <scope>NUCLEOTIDE SEQUENCE</scope>
    <source>
        <strain evidence="1">CHK195-6426</strain>
    </source>
</reference>
<protein>
    <submittedName>
        <fullName evidence="1">PqqD family peptide modification chaperone</fullName>
    </submittedName>
</protein>
<proteinExistence type="predicted"/>
<dbReference type="InterPro" id="IPR041881">
    <property type="entry name" value="PqqD_sf"/>
</dbReference>
<dbReference type="Proteomes" id="UP000824265">
    <property type="component" value="Unassembled WGS sequence"/>
</dbReference>
<comment type="caution">
    <text evidence="1">The sequence shown here is derived from an EMBL/GenBank/DDBJ whole genome shotgun (WGS) entry which is preliminary data.</text>
</comment>
<name>A0A9D1R7K0_9FIRM</name>
<dbReference type="Pfam" id="PF05402">
    <property type="entry name" value="PqqD"/>
    <property type="match status" value="1"/>
</dbReference>
<accession>A0A9D1R7K0</accession>
<dbReference type="EMBL" id="DXGH01000073">
    <property type="protein sequence ID" value="HIW82517.1"/>
    <property type="molecule type" value="Genomic_DNA"/>
</dbReference>
<gene>
    <name evidence="1" type="ORF">H9742_13525</name>
</gene>
<dbReference type="InterPro" id="IPR008792">
    <property type="entry name" value="PQQD"/>
</dbReference>
<reference evidence="1" key="1">
    <citation type="journal article" date="2021" name="PeerJ">
        <title>Extensive microbial diversity within the chicken gut microbiome revealed by metagenomics and culture.</title>
        <authorList>
            <person name="Gilroy R."/>
            <person name="Ravi A."/>
            <person name="Getino M."/>
            <person name="Pursley I."/>
            <person name="Horton D.L."/>
            <person name="Alikhan N.F."/>
            <person name="Baker D."/>
            <person name="Gharbi K."/>
            <person name="Hall N."/>
            <person name="Watson M."/>
            <person name="Adriaenssens E.M."/>
            <person name="Foster-Nyarko E."/>
            <person name="Jarju S."/>
            <person name="Secka A."/>
            <person name="Antonio M."/>
            <person name="Oren A."/>
            <person name="Chaudhuri R.R."/>
            <person name="La Ragione R."/>
            <person name="Hildebrand F."/>
            <person name="Pallen M.J."/>
        </authorList>
    </citation>
    <scope>NUCLEOTIDE SEQUENCE</scope>
    <source>
        <strain evidence="1">CHK195-6426</strain>
    </source>
</reference>
<dbReference type="Gene3D" id="1.10.10.1150">
    <property type="entry name" value="Coenzyme PQQ synthesis protein D (PqqD)"/>
    <property type="match status" value="1"/>
</dbReference>
<evidence type="ECO:0000313" key="2">
    <source>
        <dbReference type="Proteomes" id="UP000824265"/>
    </source>
</evidence>
<dbReference type="AlphaFoldDB" id="A0A9D1R7K0"/>
<dbReference type="SUPFAM" id="SSF53795">
    <property type="entry name" value="PEP carboxykinase-like"/>
    <property type="match status" value="1"/>
</dbReference>
<organism evidence="1 2">
    <name type="scientific">Candidatus Acetatifactor stercoripullorum</name>
    <dbReference type="NCBI Taxonomy" id="2838414"/>
    <lineage>
        <taxon>Bacteria</taxon>
        <taxon>Bacillati</taxon>
        <taxon>Bacillota</taxon>
        <taxon>Clostridia</taxon>
        <taxon>Lachnospirales</taxon>
        <taxon>Lachnospiraceae</taxon>
        <taxon>Acetatifactor</taxon>
    </lineage>
</organism>
<sequence length="388" mass="43636">MKRSKDYMLCHISGIPYLLPFGQGIADHRRGIKINETGVYLWELLKQDCTEDMLVSKCASHFHADSALLPGLRKDIQQFLNILQAHGIIESSQAKPDSPVSFYRQIKIGGLILELRGPAGAFSDFFLPFAVQKCENVHQRIRVLCRMPAEHPNGAVLLRSSDLVVMEGEAEYIFLFPALRHIGEARMTRDGSLMTFYCRPPFTDAFRENLFHAIRLGFLYLSQRHHMAAIHSASLLYQGRAWLFAAPSGTGKSTHTGLWNQVLQAPLINGDLNLLAMDGETPFVHGLPWCGTSGISHTGSYPLGGIILLRQAEKNYVEALSEDQKQLLVMQRFISPAWSKKQQEANLSFAGRLLPHIFICRLHCTKEVSAVYVIKQAIDSYLEMQIEN</sequence>